<accession>A0AAV0XB93</accession>
<evidence type="ECO:0000313" key="8">
    <source>
        <dbReference type="Proteomes" id="UP001160148"/>
    </source>
</evidence>
<dbReference type="GO" id="GO:0031573">
    <property type="term" value="P:mitotic intra-S DNA damage checkpoint signaling"/>
    <property type="evidence" value="ECO:0007669"/>
    <property type="project" value="TreeGrafter"/>
</dbReference>
<sequence length="1483" mass="170060">MSCALVKKFPKAVVENASSQLPQKSTNSSLNGSTPSTSITCTSTSLDNNRQNPPESPSILEEFDHFPVVNKINSMDDNSVDDMTDCSQPLFNDSEDVYSFLKQTFMSCGLHLKCDQNILSVKEYKFLQNIKSKLSNDSEEIGEIDVANKFFKEFEAYHNDKKNLKAALSPYKTIPENKFQQQRDTLARLLLQVPQLQSNMIDFLFDKMAEINLEDSTDDSLLPVQKWVRLLIRPFKYQYTVLDLRKTCNKLFDSLYVMSDIDIKRELILSIPDIVLDSEDHDALEELCKLLRNDKELMATILETINQLNISKDELSLIQMDMIPVIHHTPPDILPALVRFLIKVYDRGVAERIVNGLRSELAFPTPDSISQISTTDNLLSIQLIIFNCIHDRFLSCKLLLEVWMKTISQIQSHVEHIPLDVVIMFLAYSASFNVHSMKSTVLSIFKERLKNGFIRSEIMVKTFQTFTPVFKQYFEMFIDLFSNLLKATDYVSIEVVSSMVVNCFNNIDQCWCKWIVDELLVLLGTGNKSTIENVLNILTELTEKRIDKVQPLATRLMYVFMNKVHDFSSKDIAQVLDMLCKIAYSEGPDGINNCSVFQDEINIFVQKELCSLNIVSQRVGIIGAVMLIKHIVLLTSDEESISIDKSNDDILLTKKAKEAYSLIELLVTRTQSDTDSQILFFDQFSLMLFHGLPLDKTFMYAVSSVMKKNFQYSFLIAANDFNNENCLVDCSLTFCLDKELDEIIAVNLCPKVIGEIKKNDNAIVMGLQSCHSNALTSMFRLVRGLEREDLTEIDALLGCPLVMPTSKTIDEFEMLSPEQQIVVIHTLFDAVNWFHEVINCFSYLIKQKNGDKVLIRLRTIIYLIKTIKKCLSVMYEPEYIPPLCYYGLNVEKPNFIKNKKKSLKSKKKNTNAKGKKTVKEKKNISLESTNSSNFNVTNLVEDENDDVLENEVDLSIYQNYFRELDIDTWLILTQKFVVNPDPEQNEEFTPELGPSELRYLMEDVLQKLEHVVFKNKKTSPLVKIKSKDTIGFSSVSLVPTKTILRNFIKLLPYLFTDLEILSEFFKNLLMSNDNILDAPGMFMPESYDMKHCVGLILKSLVILFQWNDFESSNTDDLFKNALKKITNRTDLSSQSTQFKHPLCKKGLISDKIKYLKEFQNVVLHLDAAVSLVNIIQILKSYSDEPENDIILRDTCWNFLTRQWYSMNGLEENGPKYNDQIKFLLEIYLQCHTDKLKKLVEMVDWLEEEVLVMESKTDKLKTLPTIKKTNFKILIKVILNSLLESVKNDLKTAESEMDRLIIWQSAIYVMEKIVQTIKKQDSRDNLLIFVKGSILLLKLFLAEGMTVCQNLFKVRTKEVSKVLKNLQVITRYIQNICNYTKVVKDNALSNCLPNIRGILEALILKVKNVIVMNGCTDALFMGIMKNMDIKGDEIMSQNDSSNDSDDDEEDDEDQTESNDLIQLLGNDKSSNDDDEDSDNNSSIL</sequence>
<evidence type="ECO:0000256" key="3">
    <source>
        <dbReference type="ARBA" id="ARBA00022843"/>
    </source>
</evidence>
<dbReference type="Proteomes" id="UP001160148">
    <property type="component" value="Unassembled WGS sequence"/>
</dbReference>
<dbReference type="EMBL" id="CARXXK010000004">
    <property type="protein sequence ID" value="CAI6365362.1"/>
    <property type="molecule type" value="Genomic_DNA"/>
</dbReference>
<keyword evidence="3" id="KW-0832">Ubl conjugation</keyword>
<organism evidence="7 8">
    <name type="scientific">Macrosiphum euphorbiae</name>
    <name type="common">potato aphid</name>
    <dbReference type="NCBI Taxonomy" id="13131"/>
    <lineage>
        <taxon>Eukaryota</taxon>
        <taxon>Metazoa</taxon>
        <taxon>Ecdysozoa</taxon>
        <taxon>Arthropoda</taxon>
        <taxon>Hexapoda</taxon>
        <taxon>Insecta</taxon>
        <taxon>Pterygota</taxon>
        <taxon>Neoptera</taxon>
        <taxon>Paraneoptera</taxon>
        <taxon>Hemiptera</taxon>
        <taxon>Sternorrhyncha</taxon>
        <taxon>Aphidomorpha</taxon>
        <taxon>Aphidoidea</taxon>
        <taxon>Aphididae</taxon>
        <taxon>Macrosiphini</taxon>
        <taxon>Macrosiphum</taxon>
    </lineage>
</organism>
<dbReference type="GO" id="GO:0007129">
    <property type="term" value="P:homologous chromosome pairing at meiosis"/>
    <property type="evidence" value="ECO:0007669"/>
    <property type="project" value="TreeGrafter"/>
</dbReference>
<dbReference type="PANTHER" id="PTHR32086:SF0">
    <property type="entry name" value="FANCONI ANEMIA GROUP D2 PROTEIN"/>
    <property type="match status" value="1"/>
</dbReference>
<dbReference type="Pfam" id="PF14631">
    <property type="entry name" value="FancD2"/>
    <property type="match status" value="1"/>
</dbReference>
<gene>
    <name evidence="7" type="ORF">MEUPH1_LOCUS20087</name>
</gene>
<comment type="subcellular location">
    <subcellularLocation>
        <location evidence="1">Nucleus</location>
    </subcellularLocation>
</comment>
<feature type="region of interest" description="Disordered" evidence="6">
    <location>
        <begin position="1432"/>
        <end position="1483"/>
    </location>
</feature>
<feature type="compositionally biased region" description="Low complexity" evidence="6">
    <location>
        <begin position="33"/>
        <end position="45"/>
    </location>
</feature>
<evidence type="ECO:0000256" key="6">
    <source>
        <dbReference type="SAM" id="MobiDB-lite"/>
    </source>
</evidence>
<name>A0AAV0XB93_9HEMI</name>
<comment type="caution">
    <text evidence="7">The sequence shown here is derived from an EMBL/GenBank/DDBJ whole genome shotgun (WGS) entry which is preliminary data.</text>
</comment>
<evidence type="ECO:0000256" key="1">
    <source>
        <dbReference type="ARBA" id="ARBA00004123"/>
    </source>
</evidence>
<dbReference type="InterPro" id="IPR029448">
    <property type="entry name" value="FANCD2"/>
</dbReference>
<evidence type="ECO:0008006" key="9">
    <source>
        <dbReference type="Google" id="ProtNLM"/>
    </source>
</evidence>
<dbReference type="CDD" id="cd11721">
    <property type="entry name" value="FANCD2"/>
    <property type="match status" value="1"/>
</dbReference>
<evidence type="ECO:0000313" key="7">
    <source>
        <dbReference type="EMBL" id="CAI6365362.1"/>
    </source>
</evidence>
<protein>
    <recommendedName>
        <fullName evidence="9">Fanconi anemia group D2 protein</fullName>
    </recommendedName>
</protein>
<dbReference type="GO" id="GO:0005634">
    <property type="term" value="C:nucleus"/>
    <property type="evidence" value="ECO:0007669"/>
    <property type="project" value="UniProtKB-SubCell"/>
</dbReference>
<proteinExistence type="inferred from homology"/>
<dbReference type="GO" id="GO:1990918">
    <property type="term" value="P:double-strand break repair involved in meiotic recombination"/>
    <property type="evidence" value="ECO:0007669"/>
    <property type="project" value="TreeGrafter"/>
</dbReference>
<feature type="compositionally biased region" description="Polar residues" evidence="6">
    <location>
        <begin position="17"/>
        <end position="32"/>
    </location>
</feature>
<evidence type="ECO:0000256" key="4">
    <source>
        <dbReference type="ARBA" id="ARBA00023242"/>
    </source>
</evidence>
<dbReference type="GO" id="GO:0070182">
    <property type="term" value="F:DNA polymerase binding"/>
    <property type="evidence" value="ECO:0007669"/>
    <property type="project" value="TreeGrafter"/>
</dbReference>
<evidence type="ECO:0000256" key="2">
    <source>
        <dbReference type="ARBA" id="ARBA00022499"/>
    </source>
</evidence>
<reference evidence="7 8" key="1">
    <citation type="submission" date="2023-01" db="EMBL/GenBank/DDBJ databases">
        <authorList>
            <person name="Whitehead M."/>
        </authorList>
    </citation>
    <scope>NUCLEOTIDE SEQUENCE [LARGE SCALE GENOMIC DNA]</scope>
</reference>
<keyword evidence="2" id="KW-1017">Isopeptide bond</keyword>
<feature type="compositionally biased region" description="Acidic residues" evidence="6">
    <location>
        <begin position="1441"/>
        <end position="1455"/>
    </location>
</feature>
<keyword evidence="4" id="KW-0539">Nucleus</keyword>
<feature type="region of interest" description="Disordered" evidence="6">
    <location>
        <begin position="17"/>
        <end position="58"/>
    </location>
</feature>
<comment type="similarity">
    <text evidence="5">Belongs to the Fanconi anemia protein FANCD2 family.</text>
</comment>
<keyword evidence="8" id="KW-1185">Reference proteome</keyword>
<evidence type="ECO:0000256" key="5">
    <source>
        <dbReference type="ARBA" id="ARBA00093456"/>
    </source>
</evidence>
<dbReference type="GO" id="GO:0036297">
    <property type="term" value="P:interstrand cross-link repair"/>
    <property type="evidence" value="ECO:0007669"/>
    <property type="project" value="TreeGrafter"/>
</dbReference>
<dbReference type="PANTHER" id="PTHR32086">
    <property type="entry name" value="FANCONI ANEMIA GROUP D2 PROTEIN"/>
    <property type="match status" value="1"/>
</dbReference>
<dbReference type="GO" id="GO:0000793">
    <property type="term" value="C:condensed chromosome"/>
    <property type="evidence" value="ECO:0007669"/>
    <property type="project" value="TreeGrafter"/>
</dbReference>